<protein>
    <submittedName>
        <fullName evidence="1">Uncharacterized protein</fullName>
    </submittedName>
</protein>
<dbReference type="EnsemblMetazoa" id="PPA45719.1">
    <property type="protein sequence ID" value="PPA45719.1"/>
    <property type="gene ID" value="WBGene00284088"/>
</dbReference>
<evidence type="ECO:0000313" key="1">
    <source>
        <dbReference type="EnsemblMetazoa" id="PPA45719.1"/>
    </source>
</evidence>
<accession>A0A2A6CK71</accession>
<reference evidence="2" key="1">
    <citation type="journal article" date="2008" name="Nat. Genet.">
        <title>The Pristionchus pacificus genome provides a unique perspective on nematode lifestyle and parasitism.</title>
        <authorList>
            <person name="Dieterich C."/>
            <person name="Clifton S.W."/>
            <person name="Schuster L.N."/>
            <person name="Chinwalla A."/>
            <person name="Delehaunty K."/>
            <person name="Dinkelacker I."/>
            <person name="Fulton L."/>
            <person name="Fulton R."/>
            <person name="Godfrey J."/>
            <person name="Minx P."/>
            <person name="Mitreva M."/>
            <person name="Roeseler W."/>
            <person name="Tian H."/>
            <person name="Witte H."/>
            <person name="Yang S.P."/>
            <person name="Wilson R.K."/>
            <person name="Sommer R.J."/>
        </authorList>
    </citation>
    <scope>NUCLEOTIDE SEQUENCE [LARGE SCALE GENOMIC DNA]</scope>
    <source>
        <strain evidence="2">PS312</strain>
    </source>
</reference>
<sequence>MGSGDGQELLHGIEVLAPVEGQLEVEVARSNKLVNKLYLVEKLRLITQGRTKDIRYRRVQAKGDMKDVTDRIEVRNFGHGLFISHLFWPEGLCAAPRRGSTAK</sequence>
<dbReference type="Proteomes" id="UP000005239">
    <property type="component" value="Unassembled WGS sequence"/>
</dbReference>
<reference evidence="1" key="2">
    <citation type="submission" date="2022-06" db="UniProtKB">
        <authorList>
            <consortium name="EnsemblMetazoa"/>
        </authorList>
    </citation>
    <scope>IDENTIFICATION</scope>
    <source>
        <strain evidence="1">PS312</strain>
    </source>
</reference>
<organism evidence="1 2">
    <name type="scientific">Pristionchus pacificus</name>
    <name type="common">Parasitic nematode worm</name>
    <dbReference type="NCBI Taxonomy" id="54126"/>
    <lineage>
        <taxon>Eukaryota</taxon>
        <taxon>Metazoa</taxon>
        <taxon>Ecdysozoa</taxon>
        <taxon>Nematoda</taxon>
        <taxon>Chromadorea</taxon>
        <taxon>Rhabditida</taxon>
        <taxon>Rhabditina</taxon>
        <taxon>Diplogasteromorpha</taxon>
        <taxon>Diplogasteroidea</taxon>
        <taxon>Neodiplogasteridae</taxon>
        <taxon>Pristionchus</taxon>
    </lineage>
</organism>
<proteinExistence type="predicted"/>
<evidence type="ECO:0000313" key="2">
    <source>
        <dbReference type="Proteomes" id="UP000005239"/>
    </source>
</evidence>
<gene>
    <name evidence="1" type="primary">WBGene00284088</name>
</gene>
<accession>A0A8R1ZAW8</accession>
<name>A0A2A6CK71_PRIPA</name>
<dbReference type="AlphaFoldDB" id="A0A2A6CK71"/>
<keyword evidence="2" id="KW-1185">Reference proteome</keyword>